<evidence type="ECO:0000313" key="3">
    <source>
        <dbReference type="Proteomes" id="UP000186817"/>
    </source>
</evidence>
<feature type="compositionally biased region" description="Acidic residues" evidence="1">
    <location>
        <begin position="371"/>
        <end position="385"/>
    </location>
</feature>
<feature type="compositionally biased region" description="Low complexity" evidence="1">
    <location>
        <begin position="355"/>
        <end position="365"/>
    </location>
</feature>
<organism evidence="2 3">
    <name type="scientific">Symbiodinium microadriaticum</name>
    <name type="common">Dinoflagellate</name>
    <name type="synonym">Zooxanthella microadriatica</name>
    <dbReference type="NCBI Taxonomy" id="2951"/>
    <lineage>
        <taxon>Eukaryota</taxon>
        <taxon>Sar</taxon>
        <taxon>Alveolata</taxon>
        <taxon>Dinophyceae</taxon>
        <taxon>Suessiales</taxon>
        <taxon>Symbiodiniaceae</taxon>
        <taxon>Symbiodinium</taxon>
    </lineage>
</organism>
<evidence type="ECO:0000256" key="1">
    <source>
        <dbReference type="SAM" id="MobiDB-lite"/>
    </source>
</evidence>
<feature type="region of interest" description="Disordered" evidence="1">
    <location>
        <begin position="337"/>
        <end position="389"/>
    </location>
</feature>
<evidence type="ECO:0000313" key="2">
    <source>
        <dbReference type="EMBL" id="OLP88636.1"/>
    </source>
</evidence>
<dbReference type="AlphaFoldDB" id="A0A1Q9D0D8"/>
<proteinExistence type="predicted"/>
<reference evidence="2 3" key="1">
    <citation type="submission" date="2016-02" db="EMBL/GenBank/DDBJ databases">
        <title>Genome analysis of coral dinoflagellate symbionts highlights evolutionary adaptations to a symbiotic lifestyle.</title>
        <authorList>
            <person name="Aranda M."/>
            <person name="Li Y."/>
            <person name="Liew Y.J."/>
            <person name="Baumgarten S."/>
            <person name="Simakov O."/>
            <person name="Wilson M."/>
            <person name="Piel J."/>
            <person name="Ashoor H."/>
            <person name="Bougouffa S."/>
            <person name="Bajic V.B."/>
            <person name="Ryu T."/>
            <person name="Ravasi T."/>
            <person name="Bayer T."/>
            <person name="Micklem G."/>
            <person name="Kim H."/>
            <person name="Bhak J."/>
            <person name="Lajeunesse T.C."/>
            <person name="Voolstra C.R."/>
        </authorList>
    </citation>
    <scope>NUCLEOTIDE SEQUENCE [LARGE SCALE GENOMIC DNA]</scope>
    <source>
        <strain evidence="2 3">CCMP2467</strain>
    </source>
</reference>
<protein>
    <submittedName>
        <fullName evidence="2">Uncharacterized protein</fullName>
    </submittedName>
</protein>
<accession>A0A1Q9D0D8</accession>
<keyword evidence="3" id="KW-1185">Reference proteome</keyword>
<name>A0A1Q9D0D8_SYMMI</name>
<dbReference type="EMBL" id="LSRX01000803">
    <property type="protein sequence ID" value="OLP88636.1"/>
    <property type="molecule type" value="Genomic_DNA"/>
</dbReference>
<gene>
    <name evidence="2" type="ORF">AK812_SmicGene29990</name>
</gene>
<comment type="caution">
    <text evidence="2">The sequence shown here is derived from an EMBL/GenBank/DDBJ whole genome shotgun (WGS) entry which is preliminary data.</text>
</comment>
<dbReference type="Proteomes" id="UP000186817">
    <property type="component" value="Unassembled WGS sequence"/>
</dbReference>
<feature type="region of interest" description="Disordered" evidence="1">
    <location>
        <begin position="293"/>
        <end position="314"/>
    </location>
</feature>
<sequence>MLARATNTQKVEVCATSGLCPADSPTLVFAVGESEEPEDAGEMKSIRVTMVCSDADWSGSKKGIVMKAVIEFMSRSVTSAYDRVLADATAASTGVYSGRLPWEVGCFRDIFKGPASTAAVPAAKALLIKEVSLPGDTPEESAVRTTPDGHVRPPLFSQVLKKAPKSLLGTRSSTEREAVIRRWVLVLSHNLQGSAVGRYLEADPSNGISIVSDALGGKSTSTILKRVRFCARFIAWGDKHGHLVFPLRASIVVEFMRVLDKPSQQGECMETVNFLIHVMGVDSQQNLARDPLLKASSENPGGHQDFNDESGADWGRDHEEAEFSEVAADSGFASGLGSWSECDPPLSEEGFRPESSGAQGQSSAALNNPEDSSESDSSGEDTADDEDRKYEVLSSAPEIEKLAPQVEFGVDLDVYQNPRTLSLHGRAKGSTVELDRAVAMPCTCASSGKDESLVQLSTFAVPDAAVRLVHSSIKVLKMYIGDRLQLTSDHCACAVRRASQGLV</sequence>